<evidence type="ECO:0000256" key="5">
    <source>
        <dbReference type="ARBA" id="ARBA00023136"/>
    </source>
</evidence>
<feature type="transmembrane region" description="Helical" evidence="6">
    <location>
        <begin position="122"/>
        <end position="141"/>
    </location>
</feature>
<protein>
    <submittedName>
        <fullName evidence="8">EamA family transporter</fullName>
    </submittedName>
</protein>
<feature type="transmembrane region" description="Helical" evidence="6">
    <location>
        <begin position="147"/>
        <end position="164"/>
    </location>
</feature>
<feature type="transmembrane region" description="Helical" evidence="6">
    <location>
        <begin position="176"/>
        <end position="196"/>
    </location>
</feature>
<feature type="transmembrane region" description="Helical" evidence="6">
    <location>
        <begin position="37"/>
        <end position="55"/>
    </location>
</feature>
<dbReference type="Pfam" id="PF00892">
    <property type="entry name" value="EamA"/>
    <property type="match status" value="2"/>
</dbReference>
<dbReference type="InterPro" id="IPR037185">
    <property type="entry name" value="EmrE-like"/>
</dbReference>
<keyword evidence="3 6" id="KW-0812">Transmembrane</keyword>
<evidence type="ECO:0000256" key="3">
    <source>
        <dbReference type="ARBA" id="ARBA00022692"/>
    </source>
</evidence>
<evidence type="ECO:0000256" key="2">
    <source>
        <dbReference type="ARBA" id="ARBA00022475"/>
    </source>
</evidence>
<feature type="transmembrane region" description="Helical" evidence="6">
    <location>
        <begin position="208"/>
        <end position="226"/>
    </location>
</feature>
<dbReference type="RefSeq" id="WP_310472079.1">
    <property type="nucleotide sequence ID" value="NZ_CP136522.1"/>
</dbReference>
<dbReference type="SUPFAM" id="SSF103481">
    <property type="entry name" value="Multidrug resistance efflux transporter EmrE"/>
    <property type="match status" value="2"/>
</dbReference>
<keyword evidence="5 6" id="KW-0472">Membrane</keyword>
<sequence length="288" mass="31799">MKTYAWRGQLILLLTTLLAAIGWIASKYVIEVVPGDGFIAARFTLASLILLPFCYRQISNLSLKNMAAICMVGGILALSMQVFIFALSISNNLGEGAFIMSLAMIIAPLTSWLLFQTRPNRAFWIALPIAVMGIALLTLTHEWTIETSQWYFLLASTLLSAHFVCNKKVVTASTPLASICLQLMMVGLGGIIAILWSPPESFELNSHIIFWFFISTIVATAIRYLLQTTGQLLVKTETAAIIMILEPVWTLTLSIFLLGEAFEIQKLIGAAVIIISLLVYIKLQQKPN</sequence>
<proteinExistence type="predicted"/>
<feature type="transmembrane region" description="Helical" evidence="6">
    <location>
        <begin position="96"/>
        <end position="115"/>
    </location>
</feature>
<feature type="domain" description="EamA" evidence="7">
    <location>
        <begin position="150"/>
        <end position="280"/>
    </location>
</feature>
<evidence type="ECO:0000256" key="6">
    <source>
        <dbReference type="SAM" id="Phobius"/>
    </source>
</evidence>
<evidence type="ECO:0000313" key="8">
    <source>
        <dbReference type="EMBL" id="WOT04449.1"/>
    </source>
</evidence>
<evidence type="ECO:0000259" key="7">
    <source>
        <dbReference type="Pfam" id="PF00892"/>
    </source>
</evidence>
<dbReference type="InterPro" id="IPR000620">
    <property type="entry name" value="EamA_dom"/>
</dbReference>
<comment type="subcellular location">
    <subcellularLocation>
        <location evidence="1">Cell membrane</location>
        <topology evidence="1">Multi-pass membrane protein</topology>
    </subcellularLocation>
</comment>
<keyword evidence="4 6" id="KW-1133">Transmembrane helix</keyword>
<evidence type="ECO:0000256" key="4">
    <source>
        <dbReference type="ARBA" id="ARBA00022989"/>
    </source>
</evidence>
<name>A0ABZ0JXF8_9GAMM</name>
<keyword evidence="2" id="KW-1003">Cell membrane</keyword>
<dbReference type="InterPro" id="IPR051258">
    <property type="entry name" value="Diverse_Substrate_Transporter"/>
</dbReference>
<feature type="transmembrane region" description="Helical" evidence="6">
    <location>
        <begin position="67"/>
        <end position="90"/>
    </location>
</feature>
<feature type="transmembrane region" description="Helical" evidence="6">
    <location>
        <begin position="264"/>
        <end position="283"/>
    </location>
</feature>
<organism evidence="8 9">
    <name type="scientific">Shewanella youngdeokensis</name>
    <dbReference type="NCBI Taxonomy" id="2999068"/>
    <lineage>
        <taxon>Bacteria</taxon>
        <taxon>Pseudomonadati</taxon>
        <taxon>Pseudomonadota</taxon>
        <taxon>Gammaproteobacteria</taxon>
        <taxon>Alteromonadales</taxon>
        <taxon>Shewanellaceae</taxon>
        <taxon>Shewanella</taxon>
    </lineage>
</organism>
<dbReference type="EMBL" id="CP136522">
    <property type="protein sequence ID" value="WOT04449.1"/>
    <property type="molecule type" value="Genomic_DNA"/>
</dbReference>
<accession>A0ABZ0JXF8</accession>
<dbReference type="PANTHER" id="PTHR42920">
    <property type="entry name" value="OS03G0707200 PROTEIN-RELATED"/>
    <property type="match status" value="1"/>
</dbReference>
<gene>
    <name evidence="8" type="ORF">RGE70_14120</name>
</gene>
<feature type="domain" description="EamA" evidence="7">
    <location>
        <begin position="7"/>
        <end position="138"/>
    </location>
</feature>
<dbReference type="PANTHER" id="PTHR42920:SF5">
    <property type="entry name" value="EAMA DOMAIN-CONTAINING PROTEIN"/>
    <property type="match status" value="1"/>
</dbReference>
<feature type="transmembrane region" description="Helical" evidence="6">
    <location>
        <begin position="238"/>
        <end position="258"/>
    </location>
</feature>
<dbReference type="Proteomes" id="UP001529491">
    <property type="component" value="Chromosome"/>
</dbReference>
<evidence type="ECO:0000313" key="9">
    <source>
        <dbReference type="Proteomes" id="UP001529491"/>
    </source>
</evidence>
<reference evidence="8 9" key="1">
    <citation type="submission" date="2023-10" db="EMBL/GenBank/DDBJ databases">
        <title>Complete genome sequence of Shewanella sp. DAU334.</title>
        <authorList>
            <person name="Lee Y.-S."/>
            <person name="Jeong H.-R."/>
            <person name="Hwang E.-J."/>
            <person name="Choi Y.-L."/>
            <person name="Kim G.-D."/>
        </authorList>
    </citation>
    <scope>NUCLEOTIDE SEQUENCE [LARGE SCALE GENOMIC DNA]</scope>
    <source>
        <strain evidence="8 9">DAU334</strain>
    </source>
</reference>
<keyword evidence="9" id="KW-1185">Reference proteome</keyword>
<evidence type="ECO:0000256" key="1">
    <source>
        <dbReference type="ARBA" id="ARBA00004651"/>
    </source>
</evidence>